<dbReference type="NCBIfam" id="TIGR00052">
    <property type="entry name" value="nudix-type nucleoside diphosphatase, YffH/AdpP family"/>
    <property type="match status" value="1"/>
</dbReference>
<evidence type="ECO:0000256" key="6">
    <source>
        <dbReference type="ARBA" id="ARBA00022801"/>
    </source>
</evidence>
<dbReference type="InterPro" id="IPR015797">
    <property type="entry name" value="NUDIX_hydrolase-like_dom_sf"/>
</dbReference>
<feature type="domain" description="Nudix hydrolase" evidence="14">
    <location>
        <begin position="219"/>
        <end position="359"/>
    </location>
</feature>
<keyword evidence="16" id="KW-1185">Reference proteome</keyword>
<dbReference type="PROSITE" id="PS00893">
    <property type="entry name" value="NUDIX_BOX"/>
    <property type="match status" value="1"/>
</dbReference>
<dbReference type="InterPro" id="IPR009288">
    <property type="entry name" value="AIG2-like_dom"/>
</dbReference>
<evidence type="ECO:0000313" key="16">
    <source>
        <dbReference type="Proteomes" id="UP001595973"/>
    </source>
</evidence>
<dbReference type="PANTHER" id="PTHR11839">
    <property type="entry name" value="UDP/ADP-SUGAR PYROPHOSPHATASE"/>
    <property type="match status" value="1"/>
</dbReference>
<dbReference type="RefSeq" id="WP_380722684.1">
    <property type="nucleotide sequence ID" value="NZ_JBHSGI010000034.1"/>
</dbReference>
<evidence type="ECO:0000256" key="10">
    <source>
        <dbReference type="ARBA" id="ARBA00030308"/>
    </source>
</evidence>
<proteinExistence type="inferred from homology"/>
<sequence>MADLFFYGTLCHVPLLELVAGRAREELDLHPAVLPDHAAYWVEGEAFPLIRAEAGGAARGLLARGLSEAEVARLAFYEGGFSFDLTPKTVHLDAGGTAQARFFLAHDGLWQAGAPWDLAEWQRLWAPVNMRAAAEIMDWYGRLTPDEMAPRFGPIQRRAFSQVLATHRLADPVRDVARDVRVAEHRRAYLKFFAVDEMDLQYRRHDGRMSTVLNRAALLVGEASVVMPYDPRLDAVLLVEQFRAPVFMVGDPNPWVWEPVAGLVDAGETPEECARREAMEEAGLTVTRLEPAGKVYSSTGSSSEFLNLYIGICDLSQVPSGGGGLVSEGEDLRSRVLSYDELMAGVDAEAFRDMPLVTTALWLARHRDRLRAEATGA</sequence>
<dbReference type="EMBL" id="JBHSGI010000034">
    <property type="protein sequence ID" value="MFC4671791.1"/>
    <property type="molecule type" value="Genomic_DNA"/>
</dbReference>
<dbReference type="SUPFAM" id="SSF110857">
    <property type="entry name" value="Gamma-glutamyl cyclotransferase-like"/>
    <property type="match status" value="1"/>
</dbReference>
<evidence type="ECO:0000256" key="12">
    <source>
        <dbReference type="ARBA" id="ARBA00049546"/>
    </source>
</evidence>
<gene>
    <name evidence="15" type="ORF">ACFO5X_24790</name>
</gene>
<evidence type="ECO:0000256" key="2">
    <source>
        <dbReference type="ARBA" id="ARBA00007482"/>
    </source>
</evidence>
<dbReference type="InterPro" id="IPR000086">
    <property type="entry name" value="NUDIX_hydrolase_dom"/>
</dbReference>
<dbReference type="SUPFAM" id="SSF55811">
    <property type="entry name" value="Nudix"/>
    <property type="match status" value="1"/>
</dbReference>
<keyword evidence="7" id="KW-0460">Magnesium</keyword>
<evidence type="ECO:0000313" key="15">
    <source>
        <dbReference type="EMBL" id="MFC4671791.1"/>
    </source>
</evidence>
<dbReference type="CDD" id="cd24155">
    <property type="entry name" value="NUDIX_ADPRase"/>
    <property type="match status" value="1"/>
</dbReference>
<keyword evidence="5" id="KW-0479">Metal-binding</keyword>
<evidence type="ECO:0000256" key="7">
    <source>
        <dbReference type="ARBA" id="ARBA00022842"/>
    </source>
</evidence>
<dbReference type="PRINTS" id="PR00502">
    <property type="entry name" value="NUDIXFAMILY"/>
</dbReference>
<dbReference type="Gene3D" id="3.90.79.10">
    <property type="entry name" value="Nucleoside Triphosphate Pyrophosphohydrolase"/>
    <property type="match status" value="1"/>
</dbReference>
<dbReference type="InterPro" id="IPR004385">
    <property type="entry name" value="NDP_pyrophosphatase"/>
</dbReference>
<evidence type="ECO:0000256" key="1">
    <source>
        <dbReference type="ARBA" id="ARBA00001946"/>
    </source>
</evidence>
<dbReference type="InterPro" id="IPR036568">
    <property type="entry name" value="GGCT-like_sf"/>
</dbReference>
<reference evidence="16" key="1">
    <citation type="journal article" date="2019" name="Int. J. Syst. Evol. Microbiol.">
        <title>The Global Catalogue of Microorganisms (GCM) 10K type strain sequencing project: providing services to taxonomists for standard genome sequencing and annotation.</title>
        <authorList>
            <consortium name="The Broad Institute Genomics Platform"/>
            <consortium name="The Broad Institute Genome Sequencing Center for Infectious Disease"/>
            <person name="Wu L."/>
            <person name="Ma J."/>
        </authorList>
    </citation>
    <scope>NUCLEOTIDE SEQUENCE [LARGE SCALE GENOMIC DNA]</scope>
    <source>
        <strain evidence="16">CGMCC 4.7283</strain>
    </source>
</reference>
<comment type="cofactor">
    <cofactor evidence="1">
        <name>Mg(2+)</name>
        <dbReference type="ChEBI" id="CHEBI:18420"/>
    </cofactor>
</comment>
<organism evidence="15 16">
    <name type="scientific">Seohaeicola nanhaiensis</name>
    <dbReference type="NCBI Taxonomy" id="1387282"/>
    <lineage>
        <taxon>Bacteria</taxon>
        <taxon>Pseudomonadati</taxon>
        <taxon>Pseudomonadota</taxon>
        <taxon>Alphaproteobacteria</taxon>
        <taxon>Rhodobacterales</taxon>
        <taxon>Roseobacteraceae</taxon>
        <taxon>Seohaeicola</taxon>
    </lineage>
</organism>
<name>A0ABV9KQB7_9RHOB</name>
<comment type="function">
    <text evidence="8">Acts on ADP-mannose and ADP-glucose as well as ADP-ribose. Prevents glycogen biosynthesis. The reaction catalyzed by this enzyme is a limiting step of the gluconeogenic process.</text>
</comment>
<dbReference type="InterPro" id="IPR020084">
    <property type="entry name" value="NUDIX_hydrolase_CS"/>
</dbReference>
<evidence type="ECO:0000259" key="14">
    <source>
        <dbReference type="PROSITE" id="PS51462"/>
    </source>
</evidence>
<dbReference type="PANTHER" id="PTHR11839:SF5">
    <property type="entry name" value="ADP-RIBOSE PYROPHOSPHATASE"/>
    <property type="match status" value="1"/>
</dbReference>
<dbReference type="Proteomes" id="UP001595973">
    <property type="component" value="Unassembled WGS sequence"/>
</dbReference>
<evidence type="ECO:0000256" key="4">
    <source>
        <dbReference type="ARBA" id="ARBA00013297"/>
    </source>
</evidence>
<evidence type="ECO:0000256" key="13">
    <source>
        <dbReference type="RuleBase" id="RU003476"/>
    </source>
</evidence>
<evidence type="ECO:0000256" key="9">
    <source>
        <dbReference type="ARBA" id="ARBA00030162"/>
    </source>
</evidence>
<dbReference type="CDD" id="cd06661">
    <property type="entry name" value="GGCT_like"/>
    <property type="match status" value="1"/>
</dbReference>
<protein>
    <recommendedName>
        <fullName evidence="4">ADP-ribose pyrophosphatase</fullName>
        <ecNumber evidence="3">3.6.1.13</ecNumber>
    </recommendedName>
    <alternativeName>
        <fullName evidence="9">ADP-ribose diphosphatase</fullName>
    </alternativeName>
    <alternativeName>
        <fullName evidence="11">ADP-ribose phosphohydrolase</fullName>
    </alternativeName>
    <alternativeName>
        <fullName evidence="10">Adenosine diphosphoribose pyrophosphatase</fullName>
    </alternativeName>
</protein>
<comment type="similarity">
    <text evidence="2">Belongs to the Nudix hydrolase family. NudF subfamily.</text>
</comment>
<comment type="catalytic activity">
    <reaction evidence="12">
        <text>ADP-D-ribose + H2O = D-ribose 5-phosphate + AMP + 2 H(+)</text>
        <dbReference type="Rhea" id="RHEA:10412"/>
        <dbReference type="ChEBI" id="CHEBI:15377"/>
        <dbReference type="ChEBI" id="CHEBI:15378"/>
        <dbReference type="ChEBI" id="CHEBI:57967"/>
        <dbReference type="ChEBI" id="CHEBI:78346"/>
        <dbReference type="ChEBI" id="CHEBI:456215"/>
        <dbReference type="EC" id="3.6.1.13"/>
    </reaction>
</comment>
<dbReference type="Gene3D" id="3.10.490.10">
    <property type="entry name" value="Gamma-glutamyl cyclotransferase-like"/>
    <property type="match status" value="1"/>
</dbReference>
<evidence type="ECO:0000256" key="8">
    <source>
        <dbReference type="ARBA" id="ARBA00025164"/>
    </source>
</evidence>
<dbReference type="EC" id="3.6.1.13" evidence="3"/>
<dbReference type="PROSITE" id="PS51462">
    <property type="entry name" value="NUDIX"/>
    <property type="match status" value="1"/>
</dbReference>
<dbReference type="Pfam" id="PF06094">
    <property type="entry name" value="GGACT"/>
    <property type="match status" value="1"/>
</dbReference>
<evidence type="ECO:0000256" key="3">
    <source>
        <dbReference type="ARBA" id="ARBA00012453"/>
    </source>
</evidence>
<dbReference type="InterPro" id="IPR020476">
    <property type="entry name" value="Nudix_hydrolase"/>
</dbReference>
<evidence type="ECO:0000256" key="11">
    <source>
        <dbReference type="ARBA" id="ARBA00033056"/>
    </source>
</evidence>
<comment type="caution">
    <text evidence="15">The sequence shown here is derived from an EMBL/GenBank/DDBJ whole genome shotgun (WGS) entry which is preliminary data.</text>
</comment>
<dbReference type="Pfam" id="PF00293">
    <property type="entry name" value="NUDIX"/>
    <property type="match status" value="1"/>
</dbReference>
<accession>A0ABV9KQB7</accession>
<dbReference type="InterPro" id="IPR013024">
    <property type="entry name" value="GGCT-like"/>
</dbReference>
<keyword evidence="6 13" id="KW-0378">Hydrolase</keyword>
<evidence type="ECO:0000256" key="5">
    <source>
        <dbReference type="ARBA" id="ARBA00022723"/>
    </source>
</evidence>